<feature type="domain" description="Methyltransferase type 11" evidence="1">
    <location>
        <begin position="2"/>
        <end position="94"/>
    </location>
</feature>
<name>A0ABS9T913_9PSEU</name>
<dbReference type="PANTHER" id="PTHR43591">
    <property type="entry name" value="METHYLTRANSFERASE"/>
    <property type="match status" value="1"/>
</dbReference>
<organism evidence="2 3">
    <name type="scientific">Pseudonocardia alaniniphila</name>
    <dbReference type="NCBI Taxonomy" id="75291"/>
    <lineage>
        <taxon>Bacteria</taxon>
        <taxon>Bacillati</taxon>
        <taxon>Actinomycetota</taxon>
        <taxon>Actinomycetes</taxon>
        <taxon>Pseudonocardiales</taxon>
        <taxon>Pseudonocardiaceae</taxon>
        <taxon>Pseudonocardia</taxon>
    </lineage>
</organism>
<keyword evidence="2" id="KW-0489">Methyltransferase</keyword>
<reference evidence="2 3" key="1">
    <citation type="submission" date="2022-03" db="EMBL/GenBank/DDBJ databases">
        <title>Pseudonocardia alaer sp. nov., a novel actinomycete isolated from reed forest soil.</title>
        <authorList>
            <person name="Wang L."/>
        </authorList>
    </citation>
    <scope>NUCLEOTIDE SEQUENCE [LARGE SCALE GENOMIC DNA]</scope>
    <source>
        <strain evidence="2 3">Y-16303</strain>
    </source>
</reference>
<dbReference type="InterPro" id="IPR013216">
    <property type="entry name" value="Methyltransf_11"/>
</dbReference>
<dbReference type="Proteomes" id="UP001299970">
    <property type="component" value="Unassembled WGS sequence"/>
</dbReference>
<dbReference type="SUPFAM" id="SSF53335">
    <property type="entry name" value="S-adenosyl-L-methionine-dependent methyltransferases"/>
    <property type="match status" value="1"/>
</dbReference>
<dbReference type="EMBL" id="JAKXMK010000004">
    <property type="protein sequence ID" value="MCH6165030.1"/>
    <property type="molecule type" value="Genomic_DNA"/>
</dbReference>
<evidence type="ECO:0000313" key="3">
    <source>
        <dbReference type="Proteomes" id="UP001299970"/>
    </source>
</evidence>
<dbReference type="PANTHER" id="PTHR43591:SF24">
    <property type="entry name" value="2-METHOXY-6-POLYPRENYL-1,4-BENZOQUINOL METHYLASE, MITOCHONDRIAL"/>
    <property type="match status" value="1"/>
</dbReference>
<accession>A0ABS9T913</accession>
<dbReference type="Gene3D" id="3.40.50.150">
    <property type="entry name" value="Vaccinia Virus protein VP39"/>
    <property type="match status" value="1"/>
</dbReference>
<dbReference type="GO" id="GO:0008168">
    <property type="term" value="F:methyltransferase activity"/>
    <property type="evidence" value="ECO:0007669"/>
    <property type="project" value="UniProtKB-KW"/>
</dbReference>
<evidence type="ECO:0000313" key="2">
    <source>
        <dbReference type="EMBL" id="MCH6165030.1"/>
    </source>
</evidence>
<protein>
    <submittedName>
        <fullName evidence="2">Methyltransferase domain-containing protein</fullName>
    </submittedName>
</protein>
<keyword evidence="3" id="KW-1185">Reference proteome</keyword>
<gene>
    <name evidence="2" type="ORF">MMF94_04985</name>
</gene>
<proteinExistence type="predicted"/>
<sequence>MLDIGSGPGHLLVPIAEAVGPTGAAHGVDPSPAMNALAAARTDGMPWVRIDDGDAVALPYADGVFDAAVSTQVYEYVAEIAVALGELRRVLRSGAGVDPRHGCGFAGVAHR</sequence>
<evidence type="ECO:0000259" key="1">
    <source>
        <dbReference type="Pfam" id="PF08241"/>
    </source>
</evidence>
<dbReference type="InterPro" id="IPR029063">
    <property type="entry name" value="SAM-dependent_MTases_sf"/>
</dbReference>
<dbReference type="CDD" id="cd02440">
    <property type="entry name" value="AdoMet_MTases"/>
    <property type="match status" value="1"/>
</dbReference>
<keyword evidence="2" id="KW-0808">Transferase</keyword>
<dbReference type="Pfam" id="PF08241">
    <property type="entry name" value="Methyltransf_11"/>
    <property type="match status" value="1"/>
</dbReference>
<comment type="caution">
    <text evidence="2">The sequence shown here is derived from an EMBL/GenBank/DDBJ whole genome shotgun (WGS) entry which is preliminary data.</text>
</comment>
<dbReference type="GO" id="GO:0032259">
    <property type="term" value="P:methylation"/>
    <property type="evidence" value="ECO:0007669"/>
    <property type="project" value="UniProtKB-KW"/>
</dbReference>